<feature type="transmembrane region" description="Helical" evidence="6">
    <location>
        <begin position="45"/>
        <end position="66"/>
    </location>
</feature>
<dbReference type="Gene3D" id="1.20.1250.20">
    <property type="entry name" value="MFS general substrate transporter like domains"/>
    <property type="match status" value="1"/>
</dbReference>
<feature type="transmembrane region" description="Helical" evidence="6">
    <location>
        <begin position="330"/>
        <end position="347"/>
    </location>
</feature>
<keyword evidence="9" id="KW-1185">Reference proteome</keyword>
<evidence type="ECO:0000256" key="7">
    <source>
        <dbReference type="SAM" id="MobiDB-lite"/>
    </source>
</evidence>
<evidence type="ECO:0000256" key="6">
    <source>
        <dbReference type="RuleBase" id="RU361113"/>
    </source>
</evidence>
<dbReference type="InterPro" id="IPR036259">
    <property type="entry name" value="MFS_trans_sf"/>
</dbReference>
<dbReference type="GO" id="GO:0012505">
    <property type="term" value="C:endomembrane system"/>
    <property type="evidence" value="ECO:0007669"/>
    <property type="project" value="UniProtKB-SubCell"/>
</dbReference>
<gene>
    <name evidence="8" type="ORF">LOD99_13636</name>
</gene>
<dbReference type="EMBL" id="JAKMXF010000022">
    <property type="protein sequence ID" value="KAI6660912.1"/>
    <property type="molecule type" value="Genomic_DNA"/>
</dbReference>
<feature type="compositionally biased region" description="Acidic residues" evidence="7">
    <location>
        <begin position="202"/>
        <end position="212"/>
    </location>
</feature>
<proteinExistence type="inferred from homology"/>
<comment type="subcellular location">
    <subcellularLocation>
        <location evidence="1">Endomembrane system</location>
        <topology evidence="1">Multi-pass membrane protein</topology>
    </subcellularLocation>
    <subcellularLocation>
        <location evidence="6">Lysosome membrane</location>
        <topology evidence="6">Multi-pass membrane protein</topology>
    </subcellularLocation>
</comment>
<dbReference type="GO" id="GO:0005765">
    <property type="term" value="C:lysosomal membrane"/>
    <property type="evidence" value="ECO:0007669"/>
    <property type="project" value="UniProtKB-SubCell"/>
</dbReference>
<feature type="transmembrane region" description="Helical" evidence="6">
    <location>
        <begin position="78"/>
        <end position="107"/>
    </location>
</feature>
<keyword evidence="5 6" id="KW-0472">Membrane</keyword>
<sequence length="424" mass="48004">MNYLFIRNWIGFFILGSINNLSYVIVNSSALVLAASFGKSNLVAVIPWANVGFNLIIKGINTFLLVKVPMHLRFGVNGVLMIIGLLGISFSPNFYMIIAFILVIGLASGLGESIALEYLQRFDSRLVNAWSSGTGFAGVLGASLYIVFTCIVYEATLNDISVNTTERLRRMNQIAFWASTPLPIAYLIAYFIIIKREPEPEPELDYEPQEVETESKDTSSEKEDESIVQLLDDDIRASNIQQQPLIGKKPSRVKSYINSYLRGFTSTLWLSLNLTAVYYFEYLVRTYSSKTRPKYDFHPACPELYAAIQLSYQAGVFVSRSSLQIIKIRYVWILTILQGINMAVWLIDDFWKFLPIYVLPVFMVYVGLLGGASYVNIFYLVKTEDKFKCNREVSINICSMWIAVGIFTASATDTLFDLTFLKNY</sequence>
<keyword evidence="3 6" id="KW-0812">Transmembrane</keyword>
<dbReference type="PANTHER" id="PTHR10981">
    <property type="entry name" value="BATTENIN"/>
    <property type="match status" value="1"/>
</dbReference>
<evidence type="ECO:0000256" key="5">
    <source>
        <dbReference type="ARBA" id="ARBA00023136"/>
    </source>
</evidence>
<feature type="transmembrane region" description="Helical" evidence="6">
    <location>
        <begin position="12"/>
        <end position="33"/>
    </location>
</feature>
<feature type="transmembrane region" description="Helical" evidence="6">
    <location>
        <begin position="127"/>
        <end position="153"/>
    </location>
</feature>
<evidence type="ECO:0000313" key="8">
    <source>
        <dbReference type="EMBL" id="KAI6660912.1"/>
    </source>
</evidence>
<accession>A0AAV7KHS9</accession>
<dbReference type="PANTHER" id="PTHR10981:SF7">
    <property type="entry name" value="BATTENIN"/>
    <property type="match status" value="1"/>
</dbReference>
<feature type="region of interest" description="Disordered" evidence="7">
    <location>
        <begin position="202"/>
        <end position="224"/>
    </location>
</feature>
<dbReference type="Pfam" id="PF02487">
    <property type="entry name" value="CLN3"/>
    <property type="match status" value="1"/>
</dbReference>
<organism evidence="8 9">
    <name type="scientific">Oopsacas minuta</name>
    <dbReference type="NCBI Taxonomy" id="111878"/>
    <lineage>
        <taxon>Eukaryota</taxon>
        <taxon>Metazoa</taxon>
        <taxon>Porifera</taxon>
        <taxon>Hexactinellida</taxon>
        <taxon>Hexasterophora</taxon>
        <taxon>Lyssacinosida</taxon>
        <taxon>Leucopsacidae</taxon>
        <taxon>Oopsacas</taxon>
    </lineage>
</organism>
<feature type="transmembrane region" description="Helical" evidence="6">
    <location>
        <begin position="174"/>
        <end position="194"/>
    </location>
</feature>
<comment type="caution">
    <text evidence="8">The sequence shown here is derived from an EMBL/GenBank/DDBJ whole genome shotgun (WGS) entry which is preliminary data.</text>
</comment>
<reference evidence="8 9" key="1">
    <citation type="journal article" date="2023" name="BMC Biol.">
        <title>The compact genome of the sponge Oopsacas minuta (Hexactinellida) is lacking key metazoan core genes.</title>
        <authorList>
            <person name="Santini S."/>
            <person name="Schenkelaars Q."/>
            <person name="Jourda C."/>
            <person name="Duchesne M."/>
            <person name="Belahbib H."/>
            <person name="Rocher C."/>
            <person name="Selva M."/>
            <person name="Riesgo A."/>
            <person name="Vervoort M."/>
            <person name="Leys S.P."/>
            <person name="Kodjabachian L."/>
            <person name="Le Bivic A."/>
            <person name="Borchiellini C."/>
            <person name="Claverie J.M."/>
            <person name="Renard E."/>
        </authorList>
    </citation>
    <scope>NUCLEOTIDE SEQUENCE [LARGE SCALE GENOMIC DNA]</scope>
    <source>
        <strain evidence="8">SPO-2</strain>
    </source>
</reference>
<dbReference type="Proteomes" id="UP001165289">
    <property type="component" value="Unassembled WGS sequence"/>
</dbReference>
<evidence type="ECO:0000256" key="2">
    <source>
        <dbReference type="ARBA" id="ARBA00007467"/>
    </source>
</evidence>
<evidence type="ECO:0000256" key="4">
    <source>
        <dbReference type="ARBA" id="ARBA00022989"/>
    </source>
</evidence>
<keyword evidence="4 6" id="KW-1133">Transmembrane helix</keyword>
<evidence type="ECO:0000313" key="9">
    <source>
        <dbReference type="Proteomes" id="UP001165289"/>
    </source>
</evidence>
<comment type="similarity">
    <text evidence="2 6">Belongs to the battenin family.</text>
</comment>
<evidence type="ECO:0000256" key="3">
    <source>
        <dbReference type="ARBA" id="ARBA00022692"/>
    </source>
</evidence>
<name>A0AAV7KHS9_9METZ</name>
<dbReference type="InterPro" id="IPR003492">
    <property type="entry name" value="Battenin_disease_Cln3"/>
</dbReference>
<dbReference type="SUPFAM" id="SSF103473">
    <property type="entry name" value="MFS general substrate transporter"/>
    <property type="match status" value="1"/>
</dbReference>
<feature type="transmembrane region" description="Helical" evidence="6">
    <location>
        <begin position="260"/>
        <end position="280"/>
    </location>
</feature>
<dbReference type="AlphaFoldDB" id="A0AAV7KHS9"/>
<feature type="transmembrane region" description="Helical" evidence="6">
    <location>
        <begin position="353"/>
        <end position="381"/>
    </location>
</feature>
<evidence type="ECO:0000256" key="1">
    <source>
        <dbReference type="ARBA" id="ARBA00004127"/>
    </source>
</evidence>
<dbReference type="PRINTS" id="PR01315">
    <property type="entry name" value="BATTENIN"/>
</dbReference>
<protein>
    <recommendedName>
        <fullName evidence="6">Battenin</fullName>
    </recommendedName>
</protein>
<keyword evidence="6" id="KW-0458">Lysosome</keyword>
<feature type="transmembrane region" description="Helical" evidence="6">
    <location>
        <begin position="393"/>
        <end position="412"/>
    </location>
</feature>